<organism evidence="2 3">
    <name type="scientific">Lactiplantibacillus argentoratensis</name>
    <dbReference type="NCBI Taxonomy" id="271881"/>
    <lineage>
        <taxon>Bacteria</taxon>
        <taxon>Bacillati</taxon>
        <taxon>Bacillota</taxon>
        <taxon>Bacilli</taxon>
        <taxon>Lactobacillales</taxon>
        <taxon>Lactobacillaceae</taxon>
        <taxon>Lactiplantibacillus</taxon>
    </lineage>
</organism>
<dbReference type="Proteomes" id="UP000281644">
    <property type="component" value="Plasmid unnamed1"/>
</dbReference>
<feature type="transmembrane region" description="Helical" evidence="1">
    <location>
        <begin position="6"/>
        <end position="27"/>
    </location>
</feature>
<name>A0AAN1Q3J4_9LACO</name>
<dbReference type="KEGG" id="larg:LPA65_15400"/>
<sequence>MVSSILTAITAYTSTSIDYLVILMLIFTSLKPRERWLVYWGDLLETTVLVLVSLFITQFLKMVPQAWILGLLGIVPMIMGIKLIIWGEHGEDEVLQKGLNRHTDIIANVAIITITTCGADNIGIYVPLFAQNSAVDIAIIFLTFSFMLSIFCYIGFVLGVDCKINPNAVRTKKISFL</sequence>
<proteinExistence type="predicted"/>
<geneLocation type="plasmid" evidence="2 3">
    <name>unnamed1</name>
</geneLocation>
<evidence type="ECO:0000256" key="1">
    <source>
        <dbReference type="SAM" id="Phobius"/>
    </source>
</evidence>
<dbReference type="RefSeq" id="WP_108910187.1">
    <property type="nucleotide sequence ID" value="NZ_CP032752.1"/>
</dbReference>
<keyword evidence="2" id="KW-0614">Plasmid</keyword>
<feature type="transmembrane region" description="Helical" evidence="1">
    <location>
        <begin position="105"/>
        <end position="125"/>
    </location>
</feature>
<feature type="transmembrane region" description="Helical" evidence="1">
    <location>
        <begin position="66"/>
        <end position="85"/>
    </location>
</feature>
<keyword evidence="1" id="KW-1133">Transmembrane helix</keyword>
<feature type="transmembrane region" description="Helical" evidence="1">
    <location>
        <begin position="137"/>
        <end position="160"/>
    </location>
</feature>
<feature type="transmembrane region" description="Helical" evidence="1">
    <location>
        <begin position="39"/>
        <end position="60"/>
    </location>
</feature>
<evidence type="ECO:0000313" key="3">
    <source>
        <dbReference type="Proteomes" id="UP000281644"/>
    </source>
</evidence>
<dbReference type="EMBL" id="CP032752">
    <property type="protein sequence ID" value="AYJ37118.1"/>
    <property type="molecule type" value="Genomic_DNA"/>
</dbReference>
<protein>
    <submittedName>
        <fullName evidence="2">Permease</fullName>
    </submittedName>
</protein>
<keyword evidence="1" id="KW-0812">Transmembrane</keyword>
<accession>A0AAN1Q3J4</accession>
<keyword evidence="1" id="KW-0472">Membrane</keyword>
<dbReference type="Pfam" id="PF03596">
    <property type="entry name" value="Cad"/>
    <property type="match status" value="1"/>
</dbReference>
<dbReference type="AlphaFoldDB" id="A0AAN1Q3J4"/>
<reference evidence="2 3" key="1">
    <citation type="submission" date="2018-10" db="EMBL/GenBank/DDBJ databases">
        <title>Genome sequencing of Lactobacillus species.</title>
        <authorList>
            <person name="Baek C."/>
            <person name="Yi H."/>
        </authorList>
    </citation>
    <scope>NUCLEOTIDE SEQUENCE [LARGE SCALE GENOMIC DNA]</scope>
    <source>
        <strain evidence="2 3">DSM 16365</strain>
        <plasmid evidence="2 3">unnamed1</plasmid>
    </source>
</reference>
<evidence type="ECO:0000313" key="2">
    <source>
        <dbReference type="EMBL" id="AYJ37118.1"/>
    </source>
</evidence>
<gene>
    <name evidence="2" type="ORF">LPA65_15400</name>
</gene>
<dbReference type="InterPro" id="IPR004676">
    <property type="entry name" value="Cd-R_transporter"/>
</dbReference>